<sequence length="67" mass="7809">MQKKWGYLLRQIELFPDECFFIIEVSTDSSDIMQKISDHLDGIGTAFFCEDEKLSLITIDSVKKIDY</sequence>
<dbReference type="EMBL" id="MSLT01000018">
    <property type="protein sequence ID" value="OUD13279.1"/>
    <property type="molecule type" value="Genomic_DNA"/>
</dbReference>
<protein>
    <submittedName>
        <fullName evidence="1">Uncharacterized protein</fullName>
    </submittedName>
</protein>
<keyword evidence="2" id="KW-1185">Reference proteome</keyword>
<comment type="caution">
    <text evidence="1">The sequence shown here is derived from an EMBL/GenBank/DDBJ whole genome shotgun (WGS) entry which is preliminary data.</text>
</comment>
<reference evidence="1 2" key="1">
    <citation type="submission" date="2016-12" db="EMBL/GenBank/DDBJ databases">
        <title>Thioflexothrix psekupsii D3 genome sequencing and assembly.</title>
        <authorList>
            <person name="Fomenkov A."/>
            <person name="Vincze T."/>
            <person name="Grabovich M."/>
            <person name="Anton B.P."/>
            <person name="Dubinina G."/>
            <person name="Orlova M."/>
            <person name="Belousova E."/>
            <person name="Roberts R.J."/>
        </authorList>
    </citation>
    <scope>NUCLEOTIDE SEQUENCE [LARGE SCALE GENOMIC DNA]</scope>
    <source>
        <strain evidence="1">D3</strain>
    </source>
</reference>
<evidence type="ECO:0000313" key="2">
    <source>
        <dbReference type="Proteomes" id="UP000194798"/>
    </source>
</evidence>
<accession>A0A251X7U5</accession>
<dbReference type="Proteomes" id="UP000194798">
    <property type="component" value="Unassembled WGS sequence"/>
</dbReference>
<name>A0A251X7U5_9GAMM</name>
<dbReference type="AlphaFoldDB" id="A0A251X7U5"/>
<evidence type="ECO:0000313" key="1">
    <source>
        <dbReference type="EMBL" id="OUD13279.1"/>
    </source>
</evidence>
<gene>
    <name evidence="1" type="ORF">TPSD3_11655</name>
</gene>
<proteinExistence type="predicted"/>
<organism evidence="1 2">
    <name type="scientific">Thioflexithrix psekupsensis</name>
    <dbReference type="NCBI Taxonomy" id="1570016"/>
    <lineage>
        <taxon>Bacteria</taxon>
        <taxon>Pseudomonadati</taxon>
        <taxon>Pseudomonadota</taxon>
        <taxon>Gammaproteobacteria</taxon>
        <taxon>Thiotrichales</taxon>
        <taxon>Thioflexithrix</taxon>
    </lineage>
</organism>